<feature type="domain" description="HTH crp-type" evidence="6">
    <location>
        <begin position="156"/>
        <end position="229"/>
    </location>
</feature>
<dbReference type="PROSITE" id="PS50042">
    <property type="entry name" value="CNMP_BINDING_3"/>
    <property type="match status" value="1"/>
</dbReference>
<evidence type="ECO:0000313" key="7">
    <source>
        <dbReference type="EMBL" id="MBL3673209.1"/>
    </source>
</evidence>
<evidence type="ECO:0000256" key="2">
    <source>
        <dbReference type="ARBA" id="ARBA00023125"/>
    </source>
</evidence>
<organism evidence="7 8">
    <name type="scientific">Paracoccus aerius</name>
    <dbReference type="NCBI Taxonomy" id="1915382"/>
    <lineage>
        <taxon>Bacteria</taxon>
        <taxon>Pseudomonadati</taxon>
        <taxon>Pseudomonadota</taxon>
        <taxon>Alphaproteobacteria</taxon>
        <taxon>Rhodobacterales</taxon>
        <taxon>Paracoccaceae</taxon>
        <taxon>Paracoccus</taxon>
    </lineage>
</organism>
<dbReference type="SMART" id="SM00419">
    <property type="entry name" value="HTH_CRP"/>
    <property type="match status" value="1"/>
</dbReference>
<dbReference type="Pfam" id="PF00027">
    <property type="entry name" value="cNMP_binding"/>
    <property type="match status" value="1"/>
</dbReference>
<keyword evidence="2" id="KW-0238">DNA-binding</keyword>
<accession>A0ABS1S4Z1</accession>
<evidence type="ECO:0000313" key="8">
    <source>
        <dbReference type="Proteomes" id="UP000644749"/>
    </source>
</evidence>
<dbReference type="PANTHER" id="PTHR24567">
    <property type="entry name" value="CRP FAMILY TRANSCRIPTIONAL REGULATORY PROTEIN"/>
    <property type="match status" value="1"/>
</dbReference>
<keyword evidence="8" id="KW-1185">Reference proteome</keyword>
<evidence type="ECO:0000256" key="3">
    <source>
        <dbReference type="ARBA" id="ARBA00023163"/>
    </source>
</evidence>
<dbReference type="InterPro" id="IPR014710">
    <property type="entry name" value="RmlC-like_jellyroll"/>
</dbReference>
<gene>
    <name evidence="7" type="ORF">JL111_06860</name>
</gene>
<dbReference type="SUPFAM" id="SSF51206">
    <property type="entry name" value="cAMP-binding domain-like"/>
    <property type="match status" value="1"/>
</dbReference>
<evidence type="ECO:0000256" key="4">
    <source>
        <dbReference type="SAM" id="MobiDB-lite"/>
    </source>
</evidence>
<dbReference type="PRINTS" id="PR00034">
    <property type="entry name" value="HTHCRP"/>
</dbReference>
<comment type="caution">
    <text evidence="7">The sequence shown here is derived from an EMBL/GenBank/DDBJ whole genome shotgun (WGS) entry which is preliminary data.</text>
</comment>
<dbReference type="InterPro" id="IPR036390">
    <property type="entry name" value="WH_DNA-bd_sf"/>
</dbReference>
<name>A0ABS1S4Z1_9RHOB</name>
<evidence type="ECO:0000256" key="1">
    <source>
        <dbReference type="ARBA" id="ARBA00023015"/>
    </source>
</evidence>
<dbReference type="CDD" id="cd00038">
    <property type="entry name" value="CAP_ED"/>
    <property type="match status" value="1"/>
</dbReference>
<dbReference type="SUPFAM" id="SSF46785">
    <property type="entry name" value="Winged helix' DNA-binding domain"/>
    <property type="match status" value="1"/>
</dbReference>
<keyword evidence="1" id="KW-0805">Transcription regulation</keyword>
<feature type="compositionally biased region" description="Basic and acidic residues" evidence="4">
    <location>
        <begin position="1"/>
        <end position="10"/>
    </location>
</feature>
<dbReference type="Gene3D" id="2.60.120.10">
    <property type="entry name" value="Jelly Rolls"/>
    <property type="match status" value="1"/>
</dbReference>
<reference evidence="7 8" key="1">
    <citation type="submission" date="2021-01" db="EMBL/GenBank/DDBJ databases">
        <title>011410 draft genome.</title>
        <authorList>
            <person name="Lang L."/>
        </authorList>
    </citation>
    <scope>NUCLEOTIDE SEQUENCE [LARGE SCALE GENOMIC DNA]</scope>
    <source>
        <strain evidence="7 8">KCTC 42845</strain>
    </source>
</reference>
<dbReference type="RefSeq" id="WP_167622936.1">
    <property type="nucleotide sequence ID" value="NZ_BNCL01000004.1"/>
</dbReference>
<dbReference type="EMBL" id="JAESHT010000004">
    <property type="protein sequence ID" value="MBL3673209.1"/>
    <property type="molecule type" value="Genomic_DNA"/>
</dbReference>
<dbReference type="InterPro" id="IPR012318">
    <property type="entry name" value="HTH_CRP"/>
</dbReference>
<sequence length="265" mass="28679">MKPDAADAFRPRRQPSGRSPLRHDDRDPAEPAAANGSFERGTVARYARGTEIIAQGDADSRIGLIVSGLVKVSMTSGNGDSYIVQILHEGQLVGDPWLGQSAFSWGAATHAGICWLTPDSVLRSGGSDNTQLLGLSDTLAGQLREAQFSALSLRGRNALQRIAYWILAQICCEPGPAEDKHIQILLTRRDLASLLDMTVETLSRVMHQLDEHGAIALLTPDTLRVRDLARLFDEAKLSSDSGEGELADNGWRWGSRVTQIGAKTV</sequence>
<dbReference type="InterPro" id="IPR050397">
    <property type="entry name" value="Env_Response_Regulators"/>
</dbReference>
<dbReference type="InterPro" id="IPR018490">
    <property type="entry name" value="cNMP-bd_dom_sf"/>
</dbReference>
<feature type="region of interest" description="Disordered" evidence="4">
    <location>
        <begin position="1"/>
        <end position="40"/>
    </location>
</feature>
<dbReference type="InterPro" id="IPR000595">
    <property type="entry name" value="cNMP-bd_dom"/>
</dbReference>
<evidence type="ECO:0000259" key="6">
    <source>
        <dbReference type="PROSITE" id="PS51063"/>
    </source>
</evidence>
<dbReference type="Pfam" id="PF13545">
    <property type="entry name" value="HTH_Crp_2"/>
    <property type="match status" value="1"/>
</dbReference>
<dbReference type="PROSITE" id="PS51063">
    <property type="entry name" value="HTH_CRP_2"/>
    <property type="match status" value="1"/>
</dbReference>
<dbReference type="PANTHER" id="PTHR24567:SF28">
    <property type="entry name" value="LISTERIOLYSIN REGULATORY PROTEIN"/>
    <property type="match status" value="1"/>
</dbReference>
<keyword evidence="3" id="KW-0804">Transcription</keyword>
<evidence type="ECO:0000259" key="5">
    <source>
        <dbReference type="PROSITE" id="PS50042"/>
    </source>
</evidence>
<dbReference type="Proteomes" id="UP000644749">
    <property type="component" value="Unassembled WGS sequence"/>
</dbReference>
<protein>
    <submittedName>
        <fullName evidence="7">Crp/Fnr family transcriptional regulator</fullName>
    </submittedName>
</protein>
<proteinExistence type="predicted"/>
<feature type="domain" description="Cyclic nucleotide-binding" evidence="5">
    <location>
        <begin position="46"/>
        <end position="95"/>
    </location>
</feature>